<evidence type="ECO:0000313" key="1">
    <source>
        <dbReference type="EMBL" id="KAJ8983646.1"/>
    </source>
</evidence>
<organism evidence="1 2">
    <name type="scientific">Molorchus minor</name>
    <dbReference type="NCBI Taxonomy" id="1323400"/>
    <lineage>
        <taxon>Eukaryota</taxon>
        <taxon>Metazoa</taxon>
        <taxon>Ecdysozoa</taxon>
        <taxon>Arthropoda</taxon>
        <taxon>Hexapoda</taxon>
        <taxon>Insecta</taxon>
        <taxon>Pterygota</taxon>
        <taxon>Neoptera</taxon>
        <taxon>Endopterygota</taxon>
        <taxon>Coleoptera</taxon>
        <taxon>Polyphaga</taxon>
        <taxon>Cucujiformia</taxon>
        <taxon>Chrysomeloidea</taxon>
        <taxon>Cerambycidae</taxon>
        <taxon>Lamiinae</taxon>
        <taxon>Monochamini</taxon>
        <taxon>Molorchus</taxon>
    </lineage>
</organism>
<dbReference type="EMBL" id="JAPWTJ010000067">
    <property type="protein sequence ID" value="KAJ8983646.1"/>
    <property type="molecule type" value="Genomic_DNA"/>
</dbReference>
<protein>
    <submittedName>
        <fullName evidence="1">Uncharacterized protein</fullName>
    </submittedName>
</protein>
<sequence>MYEITLEIIQEDYKKESENCQYDLSPANYNLSSGNQARPQQPFEARISRVMKLTLFSQKK</sequence>
<reference evidence="1" key="1">
    <citation type="journal article" date="2023" name="Insect Mol. Biol.">
        <title>Genome sequencing provides insights into the evolution of gene families encoding plant cell wall-degrading enzymes in longhorned beetles.</title>
        <authorList>
            <person name="Shin N.R."/>
            <person name="Okamura Y."/>
            <person name="Kirsch R."/>
            <person name="Pauchet Y."/>
        </authorList>
    </citation>
    <scope>NUCLEOTIDE SEQUENCE</scope>
    <source>
        <strain evidence="1">MMC_N1</strain>
    </source>
</reference>
<gene>
    <name evidence="1" type="ORF">NQ317_019565</name>
</gene>
<name>A0ABQ9JZA2_9CUCU</name>
<accession>A0ABQ9JZA2</accession>
<evidence type="ECO:0000313" key="2">
    <source>
        <dbReference type="Proteomes" id="UP001162164"/>
    </source>
</evidence>
<proteinExistence type="predicted"/>
<comment type="caution">
    <text evidence="1">The sequence shown here is derived from an EMBL/GenBank/DDBJ whole genome shotgun (WGS) entry which is preliminary data.</text>
</comment>
<dbReference type="Proteomes" id="UP001162164">
    <property type="component" value="Unassembled WGS sequence"/>
</dbReference>
<keyword evidence="2" id="KW-1185">Reference proteome</keyword>